<feature type="compositionally biased region" description="Polar residues" evidence="1">
    <location>
        <begin position="97"/>
        <end position="110"/>
    </location>
</feature>
<evidence type="ECO:0000313" key="3">
    <source>
        <dbReference type="Proteomes" id="UP001303046"/>
    </source>
</evidence>
<reference evidence="2 3" key="1">
    <citation type="submission" date="2023-08" db="EMBL/GenBank/DDBJ databases">
        <title>A Necator americanus chromosomal reference genome.</title>
        <authorList>
            <person name="Ilik V."/>
            <person name="Petrzelkova K.J."/>
            <person name="Pardy F."/>
            <person name="Fuh T."/>
            <person name="Niatou-Singa F.S."/>
            <person name="Gouil Q."/>
            <person name="Baker L."/>
            <person name="Ritchie M.E."/>
            <person name="Jex A.R."/>
            <person name="Gazzola D."/>
            <person name="Li H."/>
            <person name="Toshio Fujiwara R."/>
            <person name="Zhan B."/>
            <person name="Aroian R.V."/>
            <person name="Pafco B."/>
            <person name="Schwarz E.M."/>
        </authorList>
    </citation>
    <scope>NUCLEOTIDE SEQUENCE [LARGE SCALE GENOMIC DNA]</scope>
    <source>
        <strain evidence="2 3">Aroian</strain>
        <tissue evidence="2">Whole animal</tissue>
    </source>
</reference>
<protein>
    <submittedName>
        <fullName evidence="2">Uncharacterized protein</fullName>
    </submittedName>
</protein>
<dbReference type="EMBL" id="JAVFWL010000005">
    <property type="protein sequence ID" value="KAK6757226.1"/>
    <property type="molecule type" value="Genomic_DNA"/>
</dbReference>
<proteinExistence type="predicted"/>
<evidence type="ECO:0000313" key="2">
    <source>
        <dbReference type="EMBL" id="KAK6757226.1"/>
    </source>
</evidence>
<organism evidence="2 3">
    <name type="scientific">Necator americanus</name>
    <name type="common">Human hookworm</name>
    <dbReference type="NCBI Taxonomy" id="51031"/>
    <lineage>
        <taxon>Eukaryota</taxon>
        <taxon>Metazoa</taxon>
        <taxon>Ecdysozoa</taxon>
        <taxon>Nematoda</taxon>
        <taxon>Chromadorea</taxon>
        <taxon>Rhabditida</taxon>
        <taxon>Rhabditina</taxon>
        <taxon>Rhabditomorpha</taxon>
        <taxon>Strongyloidea</taxon>
        <taxon>Ancylostomatidae</taxon>
        <taxon>Bunostominae</taxon>
        <taxon>Necator</taxon>
    </lineage>
</organism>
<gene>
    <name evidence="2" type="primary">Necator_chrV.g19991</name>
    <name evidence="2" type="ORF">RB195_015199</name>
</gene>
<comment type="caution">
    <text evidence="2">The sequence shown here is derived from an EMBL/GenBank/DDBJ whole genome shotgun (WGS) entry which is preliminary data.</text>
</comment>
<dbReference type="Proteomes" id="UP001303046">
    <property type="component" value="Unassembled WGS sequence"/>
</dbReference>
<feature type="region of interest" description="Disordered" evidence="1">
    <location>
        <begin position="91"/>
        <end position="110"/>
    </location>
</feature>
<evidence type="ECO:0000256" key="1">
    <source>
        <dbReference type="SAM" id="MobiDB-lite"/>
    </source>
</evidence>
<accession>A0ABR1E637</accession>
<sequence length="110" mass="12002">MARPSVQGSEAVYMLEWQKDFFPKLSSHATASLAFTTGRRPTYMDQEATLRHFAMTVVNLSSGLLLARLPIPRSRNVECVELLLSLGNPVGGRTSAVHRSSTPSVTSTPL</sequence>
<name>A0ABR1E637_NECAM</name>
<keyword evidence="3" id="KW-1185">Reference proteome</keyword>